<accession>A0A518ES63</accession>
<evidence type="ECO:0000256" key="4">
    <source>
        <dbReference type="ARBA" id="ARBA00022679"/>
    </source>
</evidence>
<dbReference type="SUPFAM" id="SSF55874">
    <property type="entry name" value="ATPase domain of HSP90 chaperone/DNA topoisomerase II/histidine kinase"/>
    <property type="match status" value="1"/>
</dbReference>
<keyword evidence="3 6" id="KW-0597">Phosphoprotein</keyword>
<evidence type="ECO:0000259" key="9">
    <source>
        <dbReference type="PROSITE" id="PS50112"/>
    </source>
</evidence>
<dbReference type="InterPro" id="IPR011006">
    <property type="entry name" value="CheY-like_superfamily"/>
</dbReference>
<dbReference type="Pfam" id="PF13185">
    <property type="entry name" value="GAF_2"/>
    <property type="match status" value="1"/>
</dbReference>
<dbReference type="PANTHER" id="PTHR43065:SF42">
    <property type="entry name" value="TWO-COMPONENT SENSOR PPRA"/>
    <property type="match status" value="1"/>
</dbReference>
<dbReference type="Gene3D" id="3.40.50.2300">
    <property type="match status" value="1"/>
</dbReference>
<dbReference type="InterPro" id="IPR001789">
    <property type="entry name" value="Sig_transdc_resp-reg_receiver"/>
</dbReference>
<evidence type="ECO:0000256" key="1">
    <source>
        <dbReference type="ARBA" id="ARBA00000085"/>
    </source>
</evidence>
<dbReference type="Gene3D" id="3.30.565.10">
    <property type="entry name" value="Histidine kinase-like ATPase, C-terminal domain"/>
    <property type="match status" value="1"/>
</dbReference>
<protein>
    <recommendedName>
        <fullName evidence="2">histidine kinase</fullName>
        <ecNumber evidence="2">2.7.13.3</ecNumber>
    </recommendedName>
</protein>
<dbReference type="Gene3D" id="1.10.287.130">
    <property type="match status" value="1"/>
</dbReference>
<evidence type="ECO:0000313" key="10">
    <source>
        <dbReference type="EMBL" id="QDV06933.1"/>
    </source>
</evidence>
<dbReference type="InterPro" id="IPR003018">
    <property type="entry name" value="GAF"/>
</dbReference>
<organism evidence="10 11">
    <name type="scientific">Saltatorellus ferox</name>
    <dbReference type="NCBI Taxonomy" id="2528018"/>
    <lineage>
        <taxon>Bacteria</taxon>
        <taxon>Pseudomonadati</taxon>
        <taxon>Planctomycetota</taxon>
        <taxon>Planctomycetia</taxon>
        <taxon>Planctomycetia incertae sedis</taxon>
        <taxon>Saltatorellus</taxon>
    </lineage>
</organism>
<dbReference type="InterPro" id="IPR003661">
    <property type="entry name" value="HisK_dim/P_dom"/>
</dbReference>
<dbReference type="PROSITE" id="PS50109">
    <property type="entry name" value="HIS_KIN"/>
    <property type="match status" value="1"/>
</dbReference>
<dbReference type="CDD" id="cd00082">
    <property type="entry name" value="HisKA"/>
    <property type="match status" value="1"/>
</dbReference>
<dbReference type="InterPro" id="IPR029016">
    <property type="entry name" value="GAF-like_dom_sf"/>
</dbReference>
<dbReference type="SMART" id="SM00387">
    <property type="entry name" value="HATPase_c"/>
    <property type="match status" value="1"/>
</dbReference>
<dbReference type="InterPro" id="IPR035965">
    <property type="entry name" value="PAS-like_dom_sf"/>
</dbReference>
<dbReference type="InterPro" id="IPR005467">
    <property type="entry name" value="His_kinase_dom"/>
</dbReference>
<dbReference type="InterPro" id="IPR000014">
    <property type="entry name" value="PAS"/>
</dbReference>
<reference evidence="10 11" key="1">
    <citation type="submission" date="2019-02" db="EMBL/GenBank/DDBJ databases">
        <title>Deep-cultivation of Planctomycetes and their phenomic and genomic characterization uncovers novel biology.</title>
        <authorList>
            <person name="Wiegand S."/>
            <person name="Jogler M."/>
            <person name="Boedeker C."/>
            <person name="Pinto D."/>
            <person name="Vollmers J."/>
            <person name="Rivas-Marin E."/>
            <person name="Kohn T."/>
            <person name="Peeters S.H."/>
            <person name="Heuer A."/>
            <person name="Rast P."/>
            <person name="Oberbeckmann S."/>
            <person name="Bunk B."/>
            <person name="Jeske O."/>
            <person name="Meyerdierks A."/>
            <person name="Storesund J.E."/>
            <person name="Kallscheuer N."/>
            <person name="Luecker S."/>
            <person name="Lage O.M."/>
            <person name="Pohl T."/>
            <person name="Merkel B.J."/>
            <person name="Hornburger P."/>
            <person name="Mueller R.-W."/>
            <person name="Bruemmer F."/>
            <person name="Labrenz M."/>
            <person name="Spormann A.M."/>
            <person name="Op den Camp H."/>
            <person name="Overmann J."/>
            <person name="Amann R."/>
            <person name="Jetten M.S.M."/>
            <person name="Mascher T."/>
            <person name="Medema M.H."/>
            <person name="Devos D.P."/>
            <person name="Kaster A.-K."/>
            <person name="Ovreas L."/>
            <person name="Rohde M."/>
            <person name="Galperin M.Y."/>
            <person name="Jogler C."/>
        </authorList>
    </citation>
    <scope>NUCLEOTIDE SEQUENCE [LARGE SCALE GENOMIC DNA]</scope>
    <source>
        <strain evidence="10 11">Poly30</strain>
    </source>
</reference>
<dbReference type="Gene3D" id="3.30.450.40">
    <property type="match status" value="1"/>
</dbReference>
<dbReference type="GO" id="GO:0000155">
    <property type="term" value="F:phosphorelay sensor kinase activity"/>
    <property type="evidence" value="ECO:0007669"/>
    <property type="project" value="InterPro"/>
</dbReference>
<feature type="domain" description="Histidine kinase" evidence="7">
    <location>
        <begin position="273"/>
        <end position="497"/>
    </location>
</feature>
<evidence type="ECO:0000256" key="3">
    <source>
        <dbReference type="ARBA" id="ARBA00022553"/>
    </source>
</evidence>
<keyword evidence="4" id="KW-0808">Transferase</keyword>
<evidence type="ECO:0000256" key="2">
    <source>
        <dbReference type="ARBA" id="ARBA00012438"/>
    </source>
</evidence>
<dbReference type="CDD" id="cd00130">
    <property type="entry name" value="PAS"/>
    <property type="match status" value="1"/>
</dbReference>
<dbReference type="EC" id="2.7.13.3" evidence="2"/>
<evidence type="ECO:0000313" key="11">
    <source>
        <dbReference type="Proteomes" id="UP000320390"/>
    </source>
</evidence>
<evidence type="ECO:0000256" key="6">
    <source>
        <dbReference type="PROSITE-ProRule" id="PRU00169"/>
    </source>
</evidence>
<dbReference type="PROSITE" id="PS50110">
    <property type="entry name" value="RESPONSE_REGULATORY"/>
    <property type="match status" value="1"/>
</dbReference>
<evidence type="ECO:0000256" key="5">
    <source>
        <dbReference type="ARBA" id="ARBA00022777"/>
    </source>
</evidence>
<dbReference type="SUPFAM" id="SSF52172">
    <property type="entry name" value="CheY-like"/>
    <property type="match status" value="1"/>
</dbReference>
<dbReference type="SUPFAM" id="SSF55781">
    <property type="entry name" value="GAF domain-like"/>
    <property type="match status" value="1"/>
</dbReference>
<gene>
    <name evidence="10" type="ORF">Poly30_24510</name>
</gene>
<proteinExistence type="predicted"/>
<comment type="catalytic activity">
    <reaction evidence="1">
        <text>ATP + protein L-histidine = ADP + protein N-phospho-L-histidine.</text>
        <dbReference type="EC" id="2.7.13.3"/>
    </reaction>
</comment>
<dbReference type="Proteomes" id="UP000320390">
    <property type="component" value="Chromosome"/>
</dbReference>
<dbReference type="InterPro" id="IPR036097">
    <property type="entry name" value="HisK_dim/P_sf"/>
</dbReference>
<sequence>MLIRDSSSGLARASAALGQRLGYSNDELAREPLLHWIHPEDTPRARAALAAGSGIVQLRHATRSGSWLALTLTVRTDGHSTQVVGWPSDSLATPEPERDPMEAYGDSMAQMLRRMALIVEGKNPGHRCSILLVNAHRTGITVGAGPSIPTEYHEALEGMAIGPFVGSCGAAVYWNLPVVVEDVTEDPLWRDLLDVAAIAGVKACWSQPIRGASGEVLGALALYSDEPSSPTMAQMDGLEIAAHMVGVAIERERLEAQLRQKAKFEALGVLAGGVAHDFNNLLAVIVGNAELALATDAVAQSSLGMIQDIIRAAEGATGICNQMLTCAGRGYLTTESIECAPLIRELSQLLQVSLSKKAVLRLDLENDLRVLADGSQLRQVLMNLITNGAEAVGHRDGEVTVSTRSIDLTSEVIQQCGLDPDLTPGQYVEIAVRDTGCGMDAETSANIFDPFFSTKDDGRGLGLAAVMGIVRAHGWALTVKSVPGRGTTFVVLAPRCRHAARKAPQAAVPAPASGTRVLVIDDEPGVLKVVAGILKQAGMDVRTAAHGAEGVEVYREHHGSIDCVILDMNMPILDGEETFVALRAIRPDARVLLMSGYAEQNLLDRFRGAGLAGVLQKPIRAATLLREIAAVVPGHVSA</sequence>
<dbReference type="SUPFAM" id="SSF47384">
    <property type="entry name" value="Homodimeric domain of signal transducing histidine kinase"/>
    <property type="match status" value="1"/>
</dbReference>
<dbReference type="InterPro" id="IPR003594">
    <property type="entry name" value="HATPase_dom"/>
</dbReference>
<feature type="modified residue" description="4-aspartylphosphate" evidence="6">
    <location>
        <position position="567"/>
    </location>
</feature>
<evidence type="ECO:0000259" key="7">
    <source>
        <dbReference type="PROSITE" id="PS50109"/>
    </source>
</evidence>
<dbReference type="SMART" id="SM00448">
    <property type="entry name" value="REC"/>
    <property type="match status" value="1"/>
</dbReference>
<dbReference type="SMART" id="SM00065">
    <property type="entry name" value="GAF"/>
    <property type="match status" value="1"/>
</dbReference>
<feature type="domain" description="Response regulatory" evidence="8">
    <location>
        <begin position="516"/>
        <end position="632"/>
    </location>
</feature>
<dbReference type="InterPro" id="IPR004358">
    <property type="entry name" value="Sig_transdc_His_kin-like_C"/>
</dbReference>
<dbReference type="Pfam" id="PF02518">
    <property type="entry name" value="HATPase_c"/>
    <property type="match status" value="1"/>
</dbReference>
<dbReference type="PRINTS" id="PR00344">
    <property type="entry name" value="BCTRLSENSOR"/>
</dbReference>
<dbReference type="Pfam" id="PF00072">
    <property type="entry name" value="Response_reg"/>
    <property type="match status" value="1"/>
</dbReference>
<dbReference type="PROSITE" id="PS50112">
    <property type="entry name" value="PAS"/>
    <property type="match status" value="1"/>
</dbReference>
<dbReference type="AlphaFoldDB" id="A0A518ES63"/>
<evidence type="ECO:0000259" key="8">
    <source>
        <dbReference type="PROSITE" id="PS50110"/>
    </source>
</evidence>
<dbReference type="InterPro" id="IPR036890">
    <property type="entry name" value="HATPase_C_sf"/>
</dbReference>
<dbReference type="PANTHER" id="PTHR43065">
    <property type="entry name" value="SENSOR HISTIDINE KINASE"/>
    <property type="match status" value="1"/>
</dbReference>
<dbReference type="CDD" id="cd17546">
    <property type="entry name" value="REC_hyHK_CKI1_RcsC-like"/>
    <property type="match status" value="1"/>
</dbReference>
<dbReference type="EMBL" id="CP036434">
    <property type="protein sequence ID" value="QDV06933.1"/>
    <property type="molecule type" value="Genomic_DNA"/>
</dbReference>
<feature type="domain" description="PAS" evidence="9">
    <location>
        <begin position="1"/>
        <end position="65"/>
    </location>
</feature>
<dbReference type="SUPFAM" id="SSF55785">
    <property type="entry name" value="PYP-like sensor domain (PAS domain)"/>
    <property type="match status" value="1"/>
</dbReference>
<name>A0A518ES63_9BACT</name>
<keyword evidence="11" id="KW-1185">Reference proteome</keyword>
<keyword evidence="5" id="KW-0418">Kinase</keyword>
<dbReference type="Gene3D" id="3.30.450.20">
    <property type="entry name" value="PAS domain"/>
    <property type="match status" value="1"/>
</dbReference>